<evidence type="ECO:0000313" key="2">
    <source>
        <dbReference type="Proteomes" id="UP001304461"/>
    </source>
</evidence>
<name>A0ABU5RUC6_9CYAN</name>
<reference evidence="1 2" key="1">
    <citation type="submission" date="2023-12" db="EMBL/GenBank/DDBJ databases">
        <title>Baltic Sea Cyanobacteria.</title>
        <authorList>
            <person name="Delbaje E."/>
            <person name="Fewer D.P."/>
            <person name="Shishido T.K."/>
        </authorList>
    </citation>
    <scope>NUCLEOTIDE SEQUENCE [LARGE SCALE GENOMIC DNA]</scope>
    <source>
        <strain evidence="1 2">UHCC 0139</strain>
    </source>
</reference>
<gene>
    <name evidence="1" type="ORF">VB738_08810</name>
</gene>
<accession>A0ABU5RUC6</accession>
<protein>
    <submittedName>
        <fullName evidence="1">Uncharacterized protein</fullName>
    </submittedName>
</protein>
<sequence length="183" mass="20553">MAVVDRMGDFDLSPGKYDCWHIRHTDASGGSPLDILKAIARYSGSGKKVVITDSVEVVDLCVSYGIICPSIIPALKRGSRHGVHHLREAQLGQQGLTKQEVNRSAVVDLMIAGLARQFWGTCQRSTFSEFIYRGRLVSWFDSAICDKRLNLLCWSNAVIASFLLRCYLSYKIRLGRRLGWMLE</sequence>
<dbReference type="Gene3D" id="3.40.50.11350">
    <property type="match status" value="1"/>
</dbReference>
<organism evidence="1 2">
    <name type="scientific">Cyanobium gracile UHCC 0139</name>
    <dbReference type="NCBI Taxonomy" id="3110308"/>
    <lineage>
        <taxon>Bacteria</taxon>
        <taxon>Bacillati</taxon>
        <taxon>Cyanobacteriota</taxon>
        <taxon>Cyanophyceae</taxon>
        <taxon>Synechococcales</taxon>
        <taxon>Prochlorococcaceae</taxon>
        <taxon>Cyanobium</taxon>
    </lineage>
</organism>
<dbReference type="Proteomes" id="UP001304461">
    <property type="component" value="Unassembled WGS sequence"/>
</dbReference>
<keyword evidence="2" id="KW-1185">Reference proteome</keyword>
<evidence type="ECO:0000313" key="1">
    <source>
        <dbReference type="EMBL" id="MEA5391358.1"/>
    </source>
</evidence>
<dbReference type="RefSeq" id="WP_323305389.1">
    <property type="nucleotide sequence ID" value="NZ_JAYGHX010000004.1"/>
</dbReference>
<comment type="caution">
    <text evidence="1">The sequence shown here is derived from an EMBL/GenBank/DDBJ whole genome shotgun (WGS) entry which is preliminary data.</text>
</comment>
<proteinExistence type="predicted"/>
<dbReference type="EMBL" id="JAYGHX010000004">
    <property type="protein sequence ID" value="MEA5391358.1"/>
    <property type="molecule type" value="Genomic_DNA"/>
</dbReference>